<feature type="compositionally biased region" description="Low complexity" evidence="6">
    <location>
        <begin position="260"/>
        <end position="281"/>
    </location>
</feature>
<comment type="subcellular location">
    <subcellularLocation>
        <location evidence="1">Nucleus</location>
    </subcellularLocation>
</comment>
<dbReference type="GO" id="GO:0003677">
    <property type="term" value="F:DNA binding"/>
    <property type="evidence" value="ECO:0007669"/>
    <property type="project" value="UniProtKB-KW"/>
</dbReference>
<dbReference type="InterPro" id="IPR017930">
    <property type="entry name" value="Myb_dom"/>
</dbReference>
<dbReference type="PANTHER" id="PTHR44191">
    <property type="entry name" value="TRANSCRIPTION FACTOR KUA1"/>
    <property type="match status" value="1"/>
</dbReference>
<dbReference type="SUPFAM" id="SSF46689">
    <property type="entry name" value="Homeodomain-like"/>
    <property type="match status" value="2"/>
</dbReference>
<evidence type="ECO:0000256" key="3">
    <source>
        <dbReference type="ARBA" id="ARBA00023125"/>
    </source>
</evidence>
<dbReference type="EMBL" id="CP039345">
    <property type="protein sequence ID" value="QCD78068.1"/>
    <property type="molecule type" value="Genomic_DNA"/>
</dbReference>
<feature type="compositionally biased region" description="Polar residues" evidence="6">
    <location>
        <begin position="246"/>
        <end position="259"/>
    </location>
</feature>
<feature type="domain" description="SANT" evidence="8">
    <location>
        <begin position="343"/>
        <end position="390"/>
    </location>
</feature>
<dbReference type="GO" id="GO:0005634">
    <property type="term" value="C:nucleus"/>
    <property type="evidence" value="ECO:0007669"/>
    <property type="project" value="UniProtKB-SubCell"/>
</dbReference>
<dbReference type="SMART" id="SM00717">
    <property type="entry name" value="SANT"/>
    <property type="match status" value="2"/>
</dbReference>
<feature type="domain" description="SANT" evidence="8">
    <location>
        <begin position="77"/>
        <end position="124"/>
    </location>
</feature>
<evidence type="ECO:0000259" key="7">
    <source>
        <dbReference type="PROSITE" id="PS50090"/>
    </source>
</evidence>
<feature type="compositionally biased region" description="Polar residues" evidence="6">
    <location>
        <begin position="176"/>
        <end position="186"/>
    </location>
</feature>
<dbReference type="InterPro" id="IPR001005">
    <property type="entry name" value="SANT/Myb"/>
</dbReference>
<dbReference type="AlphaFoldDB" id="A0A4D6KKN1"/>
<evidence type="ECO:0000259" key="8">
    <source>
        <dbReference type="PROSITE" id="PS51293"/>
    </source>
</evidence>
<dbReference type="InterPro" id="IPR006447">
    <property type="entry name" value="Myb_dom_plants"/>
</dbReference>
<dbReference type="Pfam" id="PF00249">
    <property type="entry name" value="Myb_DNA-binding"/>
    <property type="match status" value="2"/>
</dbReference>
<feature type="region of interest" description="Disordered" evidence="6">
    <location>
        <begin position="507"/>
        <end position="586"/>
    </location>
</feature>
<dbReference type="PROSITE" id="PS51293">
    <property type="entry name" value="SANT"/>
    <property type="match status" value="2"/>
</dbReference>
<dbReference type="NCBIfam" id="TIGR01557">
    <property type="entry name" value="myb_SHAQKYF"/>
    <property type="match status" value="2"/>
</dbReference>
<evidence type="ECO:0000256" key="6">
    <source>
        <dbReference type="SAM" id="MobiDB-lite"/>
    </source>
</evidence>
<dbReference type="PROSITE" id="PS50090">
    <property type="entry name" value="MYB_LIKE"/>
    <property type="match status" value="2"/>
</dbReference>
<feature type="compositionally biased region" description="Polar residues" evidence="6">
    <location>
        <begin position="22"/>
        <end position="38"/>
    </location>
</feature>
<evidence type="ECO:0000313" key="11">
    <source>
        <dbReference type="Proteomes" id="UP000501690"/>
    </source>
</evidence>
<organism evidence="10 11">
    <name type="scientific">Vigna unguiculata</name>
    <name type="common">Cowpea</name>
    <dbReference type="NCBI Taxonomy" id="3917"/>
    <lineage>
        <taxon>Eukaryota</taxon>
        <taxon>Viridiplantae</taxon>
        <taxon>Streptophyta</taxon>
        <taxon>Embryophyta</taxon>
        <taxon>Tracheophyta</taxon>
        <taxon>Spermatophyta</taxon>
        <taxon>Magnoliopsida</taxon>
        <taxon>eudicotyledons</taxon>
        <taxon>Gunneridae</taxon>
        <taxon>Pentapetalae</taxon>
        <taxon>rosids</taxon>
        <taxon>fabids</taxon>
        <taxon>Fabales</taxon>
        <taxon>Fabaceae</taxon>
        <taxon>Papilionoideae</taxon>
        <taxon>50 kb inversion clade</taxon>
        <taxon>NPAAA clade</taxon>
        <taxon>indigoferoid/millettioid clade</taxon>
        <taxon>Phaseoleae</taxon>
        <taxon>Vigna</taxon>
    </lineage>
</organism>
<dbReference type="Proteomes" id="UP000501690">
    <property type="component" value="Linkage Group LG1"/>
</dbReference>
<feature type="region of interest" description="Disordered" evidence="6">
    <location>
        <begin position="613"/>
        <end position="654"/>
    </location>
</feature>
<dbReference type="InterPro" id="IPR052245">
    <property type="entry name" value="Plant_Stress_Dev_TF"/>
</dbReference>
<evidence type="ECO:0000256" key="1">
    <source>
        <dbReference type="ARBA" id="ARBA00004123"/>
    </source>
</evidence>
<feature type="compositionally biased region" description="Basic and acidic residues" evidence="6">
    <location>
        <begin position="539"/>
        <end position="552"/>
    </location>
</feature>
<feature type="domain" description="HTH myb-type" evidence="9">
    <location>
        <begin position="69"/>
        <end position="124"/>
    </location>
</feature>
<dbReference type="Gene3D" id="1.10.10.60">
    <property type="entry name" value="Homeodomain-like"/>
    <property type="match status" value="2"/>
</dbReference>
<dbReference type="InterPro" id="IPR009057">
    <property type="entry name" value="Homeodomain-like_sf"/>
</dbReference>
<feature type="domain" description="Myb-like" evidence="7">
    <location>
        <begin position="69"/>
        <end position="120"/>
    </location>
</feature>
<keyword evidence="4" id="KW-0804">Transcription</keyword>
<dbReference type="PANTHER" id="PTHR44191:SF62">
    <property type="entry name" value="OS04G0341900 PROTEIN"/>
    <property type="match status" value="1"/>
</dbReference>
<keyword evidence="2" id="KW-0805">Transcription regulation</keyword>
<dbReference type="InterPro" id="IPR017884">
    <property type="entry name" value="SANT_dom"/>
</dbReference>
<sequence length="691" mass="80289">MEQSEEWHNEFGASDSKVLPKIQTQSASNVPPMSETTSSIRCSLQDVVEAPSTSLWSQTSQRGHMRVQSKKPKRITWTEEEHRRFLEALDKYEKGNWKKISAYIQTKNTTQVASHAQKYFIRQRRSEEQRRRKSIHDMVLENTANHTNIHAQNSSSSKTSPAISQFNSMQSLEAQPLQSIRPTQSIQMQPCQMQPQQVRLPQLQQAQLPQPHQIPPQQVRLQQPHQMQSQQVRLPQPHQMQPQQMRLSQLHQIQSQQVRLPQPHQMQSQQVQLPQPPQSVHHTQSNQIRPTHSFNNNTQFSHMQPAHQMINVNSNNIIQRPPQFNQPTTNVIVQSNKRKRITWTEAEHKRFLEGLHKYGKGDWKNISAYIQTKTAIQVASHAQKYFIRQAQTQHQKKRKSIHDMVMENAFHMQNSSSSGASSQFSDVQPLPFNPHSYNPVSYTHLDVYKRQVMENAFHMQTSSSSGASSQFSDVQPLPFNPHSYNPVSYTHLDVYKRQVMENAFHMQTSSSSGASSQFSDVQPLPFNPHGRKLGFRVENGSKNEISGEERKKGNTRSKGERKKGERKKGERRKEERKKGEDEERRRREKSFLPDLRFFFVSIVGFLFVKNEKREKKERKGKPSRKEKGRKENTCVVVSRKRRREKTKREDEGRRRREKTFVNDHNTVILDEACEVRVCGAFSCSIQAVVGD</sequence>
<proteinExistence type="predicted"/>
<evidence type="ECO:0000256" key="2">
    <source>
        <dbReference type="ARBA" id="ARBA00023015"/>
    </source>
</evidence>
<dbReference type="GO" id="GO:0006355">
    <property type="term" value="P:regulation of DNA-templated transcription"/>
    <property type="evidence" value="ECO:0007669"/>
    <property type="project" value="UniProtKB-ARBA"/>
</dbReference>
<protein>
    <submittedName>
        <fullName evidence="10">Transcription factor</fullName>
    </submittedName>
</protein>
<dbReference type="CDD" id="cd00167">
    <property type="entry name" value="SANT"/>
    <property type="match status" value="2"/>
</dbReference>
<feature type="region of interest" description="Disordered" evidence="6">
    <location>
        <begin position="176"/>
        <end position="286"/>
    </location>
</feature>
<feature type="compositionally biased region" description="Polar residues" evidence="6">
    <location>
        <begin position="219"/>
        <end position="233"/>
    </location>
</feature>
<feature type="compositionally biased region" description="Low complexity" evidence="6">
    <location>
        <begin position="509"/>
        <end position="519"/>
    </location>
</feature>
<evidence type="ECO:0000259" key="9">
    <source>
        <dbReference type="PROSITE" id="PS51294"/>
    </source>
</evidence>
<evidence type="ECO:0000313" key="10">
    <source>
        <dbReference type="EMBL" id="QCD78068.1"/>
    </source>
</evidence>
<keyword evidence="3" id="KW-0238">DNA-binding</keyword>
<reference evidence="10 11" key="1">
    <citation type="submission" date="2019-04" db="EMBL/GenBank/DDBJ databases">
        <title>An improved genome assembly and genetic linkage map for asparagus bean, Vigna unguiculata ssp. sesquipedialis.</title>
        <authorList>
            <person name="Xia Q."/>
            <person name="Zhang R."/>
            <person name="Dong Y."/>
        </authorList>
    </citation>
    <scope>NUCLEOTIDE SEQUENCE [LARGE SCALE GENOMIC DNA]</scope>
    <source>
        <tissue evidence="10">Leaf</tissue>
    </source>
</reference>
<dbReference type="PROSITE" id="PS51294">
    <property type="entry name" value="HTH_MYB"/>
    <property type="match status" value="2"/>
</dbReference>
<accession>A0A4D6KKN1</accession>
<feature type="compositionally biased region" description="Low complexity" evidence="6">
    <location>
        <begin position="235"/>
        <end position="245"/>
    </location>
</feature>
<keyword evidence="11" id="KW-1185">Reference proteome</keyword>
<feature type="domain" description="HTH myb-type" evidence="9">
    <location>
        <begin position="335"/>
        <end position="390"/>
    </location>
</feature>
<keyword evidence="5" id="KW-0539">Nucleus</keyword>
<feature type="compositionally biased region" description="Low complexity" evidence="6">
    <location>
        <begin position="187"/>
        <end position="218"/>
    </location>
</feature>
<evidence type="ECO:0000256" key="5">
    <source>
        <dbReference type="ARBA" id="ARBA00023242"/>
    </source>
</evidence>
<feature type="region of interest" description="Disordered" evidence="6">
    <location>
        <begin position="1"/>
        <end position="38"/>
    </location>
</feature>
<feature type="compositionally biased region" description="Basic and acidic residues" evidence="6">
    <location>
        <begin position="623"/>
        <end position="632"/>
    </location>
</feature>
<feature type="domain" description="Myb-like" evidence="7">
    <location>
        <begin position="335"/>
        <end position="386"/>
    </location>
</feature>
<gene>
    <name evidence="10" type="ORF">DEO72_LG1g1697</name>
</gene>
<name>A0A4D6KKN1_VIGUN</name>
<feature type="compositionally biased region" description="Basic and acidic residues" evidence="6">
    <location>
        <begin position="567"/>
        <end position="586"/>
    </location>
</feature>
<feature type="compositionally biased region" description="Basic residues" evidence="6">
    <location>
        <begin position="553"/>
        <end position="566"/>
    </location>
</feature>
<evidence type="ECO:0000256" key="4">
    <source>
        <dbReference type="ARBA" id="ARBA00023163"/>
    </source>
</evidence>